<reference evidence="7" key="1">
    <citation type="submission" date="2021-12" db="EMBL/GenBank/DDBJ databases">
        <title>Convergent genome expansion in fungi linked to evolution of root-endophyte symbiosis.</title>
        <authorList>
            <consortium name="DOE Joint Genome Institute"/>
            <person name="Ke Y.-H."/>
            <person name="Bonito G."/>
            <person name="Liao H.-L."/>
            <person name="Looney B."/>
            <person name="Rojas-Flechas A."/>
            <person name="Nash J."/>
            <person name="Hameed K."/>
            <person name="Schadt C."/>
            <person name="Martin F."/>
            <person name="Crous P.W."/>
            <person name="Miettinen O."/>
            <person name="Magnuson J.K."/>
            <person name="Labbe J."/>
            <person name="Jacobson D."/>
            <person name="Doktycz M.J."/>
            <person name="Veneault-Fourrey C."/>
            <person name="Kuo A."/>
            <person name="Mondo S."/>
            <person name="Calhoun S."/>
            <person name="Riley R."/>
            <person name="Ohm R."/>
            <person name="LaButti K."/>
            <person name="Andreopoulos B."/>
            <person name="Pangilinan J."/>
            <person name="Nolan M."/>
            <person name="Tritt A."/>
            <person name="Clum A."/>
            <person name="Lipzen A."/>
            <person name="Daum C."/>
            <person name="Barry K."/>
            <person name="Grigoriev I.V."/>
            <person name="Vilgalys R."/>
        </authorList>
    </citation>
    <scope>NUCLEOTIDE SEQUENCE</scope>
    <source>
        <strain evidence="7">PMI_201</strain>
    </source>
</reference>
<dbReference type="Pfam" id="PF01670">
    <property type="entry name" value="Glyco_hydro_12"/>
    <property type="match status" value="1"/>
</dbReference>
<accession>A0AAD4Q434</accession>
<dbReference type="PANTHER" id="PTHR34002:SF9">
    <property type="entry name" value="XYLOGLUCAN-SPECIFIC ENDO-BETA-1,4-GLUCANASE A"/>
    <property type="match status" value="1"/>
</dbReference>
<comment type="catalytic activity">
    <reaction evidence="2">
        <text>xyloglucan + H2O = xyloglucan oligosaccharides.</text>
        <dbReference type="EC" id="3.2.1.151"/>
    </reaction>
</comment>
<sequence length="236" mass="25382">MLIPRISEYKKREESQFAQLLDFVYDILGAGAFNLDKNRWGEDNGSGSGCIGVDSPSGDKFAWHATWSWSGGAGKVKSYQNALPTNYTPAQLCSFPSIPSTWDWSYTSSDLIADVAYDIFTGSSATGSAEFEIMIWLAALGGAGPISSSGSAITNPTIRGNSWKLFQGTNAATTVFIFVAASEIQSYYGDLIDFFNYLVSHQGFSTSQYVQSIGAGTEPFTGSNAVFTTTAYTLSI</sequence>
<dbReference type="PANTHER" id="PTHR34002">
    <property type="entry name" value="BLR1656 PROTEIN"/>
    <property type="match status" value="1"/>
</dbReference>
<evidence type="ECO:0000313" key="7">
    <source>
        <dbReference type="EMBL" id="KAH8702443.1"/>
    </source>
</evidence>
<dbReference type="EC" id="3.2.1.151" evidence="3"/>
<evidence type="ECO:0000256" key="1">
    <source>
        <dbReference type="ARBA" id="ARBA00005519"/>
    </source>
</evidence>
<evidence type="ECO:0000256" key="5">
    <source>
        <dbReference type="ARBA" id="ARBA00043018"/>
    </source>
</evidence>
<evidence type="ECO:0000256" key="3">
    <source>
        <dbReference type="ARBA" id="ARBA00038882"/>
    </source>
</evidence>
<dbReference type="GeneID" id="70252326"/>
<dbReference type="EMBL" id="JAJTJA010000003">
    <property type="protein sequence ID" value="KAH8702443.1"/>
    <property type="molecule type" value="Genomic_DNA"/>
</dbReference>
<dbReference type="InterPro" id="IPR002594">
    <property type="entry name" value="GH12"/>
</dbReference>
<keyword evidence="6" id="KW-0378">Hydrolase</keyword>
<evidence type="ECO:0000256" key="2">
    <source>
        <dbReference type="ARBA" id="ARBA00037012"/>
    </source>
</evidence>
<dbReference type="GO" id="GO:0033946">
    <property type="term" value="F:xyloglucan-specific endo-beta-1,4-glucanase activity"/>
    <property type="evidence" value="ECO:0007669"/>
    <property type="project" value="UniProtKB-EC"/>
</dbReference>
<dbReference type="GO" id="GO:0000272">
    <property type="term" value="P:polysaccharide catabolic process"/>
    <property type="evidence" value="ECO:0007669"/>
    <property type="project" value="UniProtKB-KW"/>
</dbReference>
<keyword evidence="6" id="KW-0119">Carbohydrate metabolism</keyword>
<dbReference type="InterPro" id="IPR013319">
    <property type="entry name" value="GH11/12"/>
</dbReference>
<comment type="similarity">
    <text evidence="1 6">Belongs to the glycosyl hydrolase 12 (cellulase H) family.</text>
</comment>
<dbReference type="InterPro" id="IPR013320">
    <property type="entry name" value="ConA-like_dom_sf"/>
</dbReference>
<evidence type="ECO:0000256" key="4">
    <source>
        <dbReference type="ARBA" id="ARBA00041304"/>
    </source>
</evidence>
<organism evidence="7 8">
    <name type="scientific">Talaromyces proteolyticus</name>
    <dbReference type="NCBI Taxonomy" id="1131652"/>
    <lineage>
        <taxon>Eukaryota</taxon>
        <taxon>Fungi</taxon>
        <taxon>Dikarya</taxon>
        <taxon>Ascomycota</taxon>
        <taxon>Pezizomycotina</taxon>
        <taxon>Eurotiomycetes</taxon>
        <taxon>Eurotiomycetidae</taxon>
        <taxon>Eurotiales</taxon>
        <taxon>Trichocomaceae</taxon>
        <taxon>Talaromyces</taxon>
        <taxon>Talaromyces sect. Bacilispori</taxon>
    </lineage>
</organism>
<dbReference type="SUPFAM" id="SSF49899">
    <property type="entry name" value="Concanavalin A-like lectins/glucanases"/>
    <property type="match status" value="1"/>
</dbReference>
<keyword evidence="6" id="KW-0624">Polysaccharide degradation</keyword>
<evidence type="ECO:0000313" key="8">
    <source>
        <dbReference type="Proteomes" id="UP001201262"/>
    </source>
</evidence>
<proteinExistence type="inferred from homology"/>
<dbReference type="RefSeq" id="XP_046075819.1">
    <property type="nucleotide sequence ID" value="XM_046222039.1"/>
</dbReference>
<dbReference type="Gene3D" id="2.60.120.180">
    <property type="match status" value="1"/>
</dbReference>
<keyword evidence="8" id="KW-1185">Reference proteome</keyword>
<keyword evidence="6" id="KW-0326">Glycosidase</keyword>
<name>A0AAD4Q434_9EURO</name>
<gene>
    <name evidence="7" type="ORF">BGW36DRAFT_459142</name>
</gene>
<dbReference type="AlphaFoldDB" id="A0AAD4Q434"/>
<protein>
    <recommendedName>
        <fullName evidence="3">xyloglucan-specific endo-beta-1,4-glucanase</fullName>
        <ecNumber evidence="3">3.2.1.151</ecNumber>
    </recommendedName>
    <alternativeName>
        <fullName evidence="4">Xyloglucanase A</fullName>
    </alternativeName>
    <alternativeName>
        <fullName evidence="5">Xyloglucanendohydrolase A</fullName>
    </alternativeName>
</protein>
<comment type="caution">
    <text evidence="7">The sequence shown here is derived from an EMBL/GenBank/DDBJ whole genome shotgun (WGS) entry which is preliminary data.</text>
</comment>
<dbReference type="GO" id="GO:0008810">
    <property type="term" value="F:cellulase activity"/>
    <property type="evidence" value="ECO:0007669"/>
    <property type="project" value="InterPro"/>
</dbReference>
<evidence type="ECO:0000256" key="6">
    <source>
        <dbReference type="RuleBase" id="RU361163"/>
    </source>
</evidence>
<dbReference type="Proteomes" id="UP001201262">
    <property type="component" value="Unassembled WGS sequence"/>
</dbReference>